<evidence type="ECO:0000256" key="1">
    <source>
        <dbReference type="SAM" id="MobiDB-lite"/>
    </source>
</evidence>
<organism evidence="2">
    <name type="scientific">Oppiella nova</name>
    <dbReference type="NCBI Taxonomy" id="334625"/>
    <lineage>
        <taxon>Eukaryota</taxon>
        <taxon>Metazoa</taxon>
        <taxon>Ecdysozoa</taxon>
        <taxon>Arthropoda</taxon>
        <taxon>Chelicerata</taxon>
        <taxon>Arachnida</taxon>
        <taxon>Acari</taxon>
        <taxon>Acariformes</taxon>
        <taxon>Sarcoptiformes</taxon>
        <taxon>Oribatida</taxon>
        <taxon>Brachypylina</taxon>
        <taxon>Oppioidea</taxon>
        <taxon>Oppiidae</taxon>
        <taxon>Oppiella</taxon>
    </lineage>
</organism>
<feature type="compositionally biased region" description="Basic and acidic residues" evidence="1">
    <location>
        <begin position="25"/>
        <end position="34"/>
    </location>
</feature>
<sequence length="63" mass="7262">MGGMFTKDHLDVTHLTLPHKRLPLREYPSDRDESPFDPMIGFPHGRKPRVMIATEEEMDSGKL</sequence>
<dbReference type="OrthoDB" id="268414at2759"/>
<evidence type="ECO:0000313" key="2">
    <source>
        <dbReference type="EMBL" id="CAD7665738.1"/>
    </source>
</evidence>
<dbReference type="Proteomes" id="UP000728032">
    <property type="component" value="Unassembled WGS sequence"/>
</dbReference>
<evidence type="ECO:0000313" key="3">
    <source>
        <dbReference type="Proteomes" id="UP000728032"/>
    </source>
</evidence>
<keyword evidence="3" id="KW-1185">Reference proteome</keyword>
<name>A0A7R9MSP4_9ACAR</name>
<feature type="region of interest" description="Disordered" evidence="1">
    <location>
        <begin position="25"/>
        <end position="47"/>
    </location>
</feature>
<dbReference type="EMBL" id="OC963667">
    <property type="protein sequence ID" value="CAD7665738.1"/>
    <property type="molecule type" value="Genomic_DNA"/>
</dbReference>
<accession>A0A7R9MSP4</accession>
<dbReference type="AlphaFoldDB" id="A0A7R9MSP4"/>
<proteinExistence type="predicted"/>
<gene>
    <name evidence="2" type="ORF">ONB1V03_LOCUS22295</name>
</gene>
<feature type="non-terminal residue" evidence="2">
    <location>
        <position position="63"/>
    </location>
</feature>
<protein>
    <submittedName>
        <fullName evidence="2">Uncharacterized protein</fullName>
    </submittedName>
</protein>
<dbReference type="EMBL" id="CAJPVJ010048842">
    <property type="protein sequence ID" value="CAG2182874.1"/>
    <property type="molecule type" value="Genomic_DNA"/>
</dbReference>
<reference evidence="2" key="1">
    <citation type="submission" date="2020-11" db="EMBL/GenBank/DDBJ databases">
        <authorList>
            <person name="Tran Van P."/>
        </authorList>
    </citation>
    <scope>NUCLEOTIDE SEQUENCE</scope>
</reference>